<name>A0A7W9SNQ2_ARMRO</name>
<protein>
    <submittedName>
        <fullName evidence="2">Uncharacterized protein</fullName>
    </submittedName>
</protein>
<proteinExistence type="predicted"/>
<keyword evidence="3" id="KW-1185">Reference proteome</keyword>
<feature type="transmembrane region" description="Helical" evidence="1">
    <location>
        <begin position="102"/>
        <end position="128"/>
    </location>
</feature>
<keyword evidence="1" id="KW-0812">Transmembrane</keyword>
<evidence type="ECO:0000256" key="1">
    <source>
        <dbReference type="SAM" id="Phobius"/>
    </source>
</evidence>
<dbReference type="RefSeq" id="WP_184193286.1">
    <property type="nucleotide sequence ID" value="NZ_JACHGW010000001.1"/>
</dbReference>
<accession>A0A7W9SNQ2</accession>
<evidence type="ECO:0000313" key="3">
    <source>
        <dbReference type="Proteomes" id="UP000520814"/>
    </source>
</evidence>
<dbReference type="EMBL" id="JACHGW010000001">
    <property type="protein sequence ID" value="MBB6049690.1"/>
    <property type="molecule type" value="Genomic_DNA"/>
</dbReference>
<feature type="transmembrane region" description="Helical" evidence="1">
    <location>
        <begin position="21"/>
        <end position="44"/>
    </location>
</feature>
<sequence>MAQEDDRRKHLEMIQAVIARLANNGFLIKGWAVTLTIGVAVFAHKRDTPLVYLVALVPILVFWCLDATFLYHERRYHRLYHRASIRRAKLFRMTPHPELDKAGFWIAHLFKPTIWPVYLVLLLVLLFVGR</sequence>
<organism evidence="2 3">
    <name type="scientific">Armatimonas rosea</name>
    <dbReference type="NCBI Taxonomy" id="685828"/>
    <lineage>
        <taxon>Bacteria</taxon>
        <taxon>Bacillati</taxon>
        <taxon>Armatimonadota</taxon>
        <taxon>Armatimonadia</taxon>
        <taxon>Armatimonadales</taxon>
        <taxon>Armatimonadaceae</taxon>
        <taxon>Armatimonas</taxon>
    </lineage>
</organism>
<gene>
    <name evidence="2" type="ORF">HNQ39_001452</name>
</gene>
<keyword evidence="1" id="KW-1133">Transmembrane helix</keyword>
<comment type="caution">
    <text evidence="2">The sequence shown here is derived from an EMBL/GenBank/DDBJ whole genome shotgun (WGS) entry which is preliminary data.</text>
</comment>
<dbReference type="Proteomes" id="UP000520814">
    <property type="component" value="Unassembled WGS sequence"/>
</dbReference>
<dbReference type="AlphaFoldDB" id="A0A7W9SNQ2"/>
<keyword evidence="1" id="KW-0472">Membrane</keyword>
<reference evidence="2 3" key="1">
    <citation type="submission" date="2020-08" db="EMBL/GenBank/DDBJ databases">
        <title>Genomic Encyclopedia of Type Strains, Phase IV (KMG-IV): sequencing the most valuable type-strain genomes for metagenomic binning, comparative biology and taxonomic classification.</title>
        <authorList>
            <person name="Goeker M."/>
        </authorList>
    </citation>
    <scope>NUCLEOTIDE SEQUENCE [LARGE SCALE GENOMIC DNA]</scope>
    <source>
        <strain evidence="2 3">DSM 23562</strain>
    </source>
</reference>
<feature type="transmembrane region" description="Helical" evidence="1">
    <location>
        <begin position="50"/>
        <end position="72"/>
    </location>
</feature>
<evidence type="ECO:0000313" key="2">
    <source>
        <dbReference type="EMBL" id="MBB6049690.1"/>
    </source>
</evidence>